<gene>
    <name evidence="1" type="ORF">SAMN04487891_107162</name>
    <name evidence="2" type="ORF">SAMN05216293_1843</name>
</gene>
<dbReference type="STRING" id="1055723.SAMN05216293_1843"/>
<evidence type="ECO:0000313" key="4">
    <source>
        <dbReference type="Proteomes" id="UP000198940"/>
    </source>
</evidence>
<dbReference type="OrthoDB" id="1442131at2"/>
<evidence type="ECO:0000313" key="3">
    <source>
        <dbReference type="Proteomes" id="UP000184031"/>
    </source>
</evidence>
<name>A0A1M6UZX6_9FLAO</name>
<evidence type="ECO:0000313" key="1">
    <source>
        <dbReference type="EMBL" id="SFC21794.1"/>
    </source>
</evidence>
<keyword evidence="4" id="KW-1185">Reference proteome</keyword>
<evidence type="ECO:0008006" key="5">
    <source>
        <dbReference type="Google" id="ProtNLM"/>
    </source>
</evidence>
<reference evidence="2 3" key="1">
    <citation type="submission" date="2016-11" db="EMBL/GenBank/DDBJ databases">
        <authorList>
            <person name="Varghese N."/>
            <person name="Submissions S."/>
        </authorList>
    </citation>
    <scope>NUCLEOTIDE SEQUENCE [LARGE SCALE GENOMIC DNA]</scope>
    <source>
        <strain evidence="2 3">CGMCC 1.12174</strain>
        <strain evidence="1 4">DSM 26351</strain>
    </source>
</reference>
<sequence length="144" mass="16423">MKRFLFLTWVCLLSCNAQKNLGKEIEGLVLLEQDGYSGVEAFETMEIRDTKSLNRFYSQINKTRKPGLPVPMIDFSKEMVLLVCLGEQQGQQSVQLYKTKETDAEIFVGVTLEAKGKDPLATQTPFYLYKMPLTDKTIVFQLVD</sequence>
<accession>A0A1M6UZX6</accession>
<organism evidence="2 3">
    <name type="scientific">Flagellimonas taeanensis</name>
    <dbReference type="NCBI Taxonomy" id="1005926"/>
    <lineage>
        <taxon>Bacteria</taxon>
        <taxon>Pseudomonadati</taxon>
        <taxon>Bacteroidota</taxon>
        <taxon>Flavobacteriia</taxon>
        <taxon>Flavobacteriales</taxon>
        <taxon>Flavobacteriaceae</taxon>
        <taxon>Flagellimonas</taxon>
    </lineage>
</organism>
<comment type="caution">
    <text evidence="2">The sequence shown here is derived from an EMBL/GenBank/DDBJ whole genome shotgun (WGS) entry which is preliminary data.</text>
</comment>
<dbReference type="Proteomes" id="UP000184031">
    <property type="component" value="Unassembled WGS sequence"/>
</dbReference>
<proteinExistence type="predicted"/>
<protein>
    <recommendedName>
        <fullName evidence="5">PrcB C-terminal</fullName>
    </recommendedName>
</protein>
<dbReference type="RefSeq" id="WP_072879082.1">
    <property type="nucleotide sequence ID" value="NZ_FOKU01000007.1"/>
</dbReference>
<dbReference type="EMBL" id="FOKU01000007">
    <property type="protein sequence ID" value="SFC21794.1"/>
    <property type="molecule type" value="Genomic_DNA"/>
</dbReference>
<dbReference type="Proteomes" id="UP000198940">
    <property type="component" value="Unassembled WGS sequence"/>
</dbReference>
<evidence type="ECO:0000313" key="2">
    <source>
        <dbReference type="EMBL" id="SHK74792.1"/>
    </source>
</evidence>
<dbReference type="EMBL" id="FRAT01000004">
    <property type="protein sequence ID" value="SHK74792.1"/>
    <property type="molecule type" value="Genomic_DNA"/>
</dbReference>
<dbReference type="AlphaFoldDB" id="A0A1M6UZX6"/>